<evidence type="ECO:0000313" key="4">
    <source>
        <dbReference type="Proteomes" id="UP000018680"/>
    </source>
</evidence>
<dbReference type="Proteomes" id="UP000018680">
    <property type="component" value="Chromosome"/>
</dbReference>
<name>V5WLF0_9SPIO</name>
<keyword evidence="4" id="KW-1185">Reference proteome</keyword>
<evidence type="ECO:0000259" key="2">
    <source>
        <dbReference type="Pfam" id="PF06445"/>
    </source>
</evidence>
<accession>V5WLF0</accession>
<feature type="compositionally biased region" description="Basic and acidic residues" evidence="1">
    <location>
        <begin position="17"/>
        <end position="31"/>
    </location>
</feature>
<evidence type="ECO:0000256" key="1">
    <source>
        <dbReference type="SAM" id="MobiDB-lite"/>
    </source>
</evidence>
<dbReference type="Gene3D" id="3.20.80.10">
    <property type="entry name" value="Regulatory factor, effector binding domain"/>
    <property type="match status" value="1"/>
</dbReference>
<organism evidence="3 4">
    <name type="scientific">Salinispira pacifica</name>
    <dbReference type="NCBI Taxonomy" id="1307761"/>
    <lineage>
        <taxon>Bacteria</taxon>
        <taxon>Pseudomonadati</taxon>
        <taxon>Spirochaetota</taxon>
        <taxon>Spirochaetia</taxon>
        <taxon>Spirochaetales</taxon>
        <taxon>Spirochaetaceae</taxon>
        <taxon>Salinispira</taxon>
    </lineage>
</organism>
<feature type="region of interest" description="Disordered" evidence="1">
    <location>
        <begin position="1"/>
        <end position="31"/>
    </location>
</feature>
<dbReference type="AlphaFoldDB" id="V5WLF0"/>
<dbReference type="EMBL" id="CP006939">
    <property type="protein sequence ID" value="AHC16702.1"/>
    <property type="molecule type" value="Genomic_DNA"/>
</dbReference>
<dbReference type="Pfam" id="PF06445">
    <property type="entry name" value="GyrI-like"/>
    <property type="match status" value="1"/>
</dbReference>
<gene>
    <name evidence="3" type="ORF">L21SP2_3364</name>
</gene>
<sequence length="43" mass="5243">MHHFAEQQGYTLHGRHREIYLSDPRRTSPEKLKTMIRLPLKRN</sequence>
<dbReference type="KEGG" id="slr:L21SP2_3364"/>
<feature type="domain" description="GyrI-like small molecule binding" evidence="2">
    <location>
        <begin position="4"/>
        <end position="41"/>
    </location>
</feature>
<proteinExistence type="predicted"/>
<dbReference type="InterPro" id="IPR029442">
    <property type="entry name" value="GyrI-like"/>
</dbReference>
<evidence type="ECO:0000313" key="3">
    <source>
        <dbReference type="EMBL" id="AHC16702.1"/>
    </source>
</evidence>
<reference evidence="3 4" key="1">
    <citation type="journal article" date="2015" name="Stand. Genomic Sci.">
        <title>Complete genome sequence and description of Salinispira pacifica gen. nov., sp. nov., a novel spirochaete isolated form a hypersaline microbial mat.</title>
        <authorList>
            <person name="Ben Hania W."/>
            <person name="Joseph M."/>
            <person name="Schumann P."/>
            <person name="Bunk B."/>
            <person name="Fiebig A."/>
            <person name="Sproer C."/>
            <person name="Klenk H.P."/>
            <person name="Fardeau M.L."/>
            <person name="Spring S."/>
        </authorList>
    </citation>
    <scope>NUCLEOTIDE SEQUENCE [LARGE SCALE GENOMIC DNA]</scope>
    <source>
        <strain evidence="3 4">L21-RPul-D2</strain>
    </source>
</reference>
<dbReference type="HOGENOM" id="CLU_083625_3_1_12"/>
<dbReference type="InterPro" id="IPR011256">
    <property type="entry name" value="Reg_factor_effector_dom_sf"/>
</dbReference>
<dbReference type="STRING" id="1307761.L21SP2_3364"/>
<protein>
    <recommendedName>
        <fullName evidence="2">GyrI-like small molecule binding domain-containing protein</fullName>
    </recommendedName>
</protein>